<name>A0A9N9K6M3_9GLOM</name>
<comment type="caution">
    <text evidence="1">The sequence shown here is derived from an EMBL/GenBank/DDBJ whole genome shotgun (WGS) entry which is preliminary data.</text>
</comment>
<dbReference type="EMBL" id="CAJVPY010050581">
    <property type="protein sequence ID" value="CAG8813837.1"/>
    <property type="molecule type" value="Genomic_DNA"/>
</dbReference>
<accession>A0A9N9K6M3</accession>
<protein>
    <submittedName>
        <fullName evidence="1">25238_t:CDS:1</fullName>
    </submittedName>
</protein>
<dbReference type="Proteomes" id="UP000789405">
    <property type="component" value="Unassembled WGS sequence"/>
</dbReference>
<gene>
    <name evidence="1" type="ORF">DERYTH_LOCUS25866</name>
</gene>
<dbReference type="AlphaFoldDB" id="A0A9N9K6M3"/>
<keyword evidence="2" id="KW-1185">Reference proteome</keyword>
<proteinExistence type="predicted"/>
<evidence type="ECO:0000313" key="2">
    <source>
        <dbReference type="Proteomes" id="UP000789405"/>
    </source>
</evidence>
<evidence type="ECO:0000313" key="1">
    <source>
        <dbReference type="EMBL" id="CAG8813837.1"/>
    </source>
</evidence>
<sequence>VNSFKKYSISDSIEKLEKQVIVLAEDIKNLLISIVYVENSENLPEH</sequence>
<feature type="non-terminal residue" evidence="1">
    <location>
        <position position="1"/>
    </location>
</feature>
<reference evidence="1" key="1">
    <citation type="submission" date="2021-06" db="EMBL/GenBank/DDBJ databases">
        <authorList>
            <person name="Kallberg Y."/>
            <person name="Tangrot J."/>
            <person name="Rosling A."/>
        </authorList>
    </citation>
    <scope>NUCLEOTIDE SEQUENCE</scope>
    <source>
        <strain evidence="1">MA453B</strain>
    </source>
</reference>
<dbReference type="OrthoDB" id="2444792at2759"/>
<feature type="non-terminal residue" evidence="1">
    <location>
        <position position="46"/>
    </location>
</feature>
<organism evidence="1 2">
    <name type="scientific">Dentiscutata erythropus</name>
    <dbReference type="NCBI Taxonomy" id="1348616"/>
    <lineage>
        <taxon>Eukaryota</taxon>
        <taxon>Fungi</taxon>
        <taxon>Fungi incertae sedis</taxon>
        <taxon>Mucoromycota</taxon>
        <taxon>Glomeromycotina</taxon>
        <taxon>Glomeromycetes</taxon>
        <taxon>Diversisporales</taxon>
        <taxon>Gigasporaceae</taxon>
        <taxon>Dentiscutata</taxon>
    </lineage>
</organism>